<dbReference type="InterPro" id="IPR050639">
    <property type="entry name" value="SSR_resolvase"/>
</dbReference>
<sequence length="462" mass="53386">MKCAIYRRVSTDMQAEKGSSLEAQKERLNAFAVSQGWEAANDYVDEGYSAKDMNRPALQRMLSDMRDKQFDIILVYKLDRLCRSVRDLNDMIKEFEICNVKFKSSTESLDTTTATGRMMINIIGTLAQWEREQTAERVSMIMNERSKKGLWNGGPMPYGYILKNDKVSIIEGEAKLVNFCFNKAITHGAQAIARTLNEQGYRTRDGHKWIMRSILRMLHNPLYKGYVTYESDGKVQLTKAKIKGFEPIISEDLFDKVQYIIKKRTISPTRVKSDSIFPFSGILVCPKCNGKMSGTTITAKGVQYKYYRCSKVVHGICDQQLINEKIIDSEFSKTLIMISENLKIAPVSNDMDKNSVEKQLKAIEGQQARTKELYIEGELKRHEYNDKIRILNDKKETLILSLEHANNKISQEEILHIINEMKKSWRVFPDEAKAKIVRGIFDEIHFKQESKRELRITDYKFI</sequence>
<dbReference type="InterPro" id="IPR006119">
    <property type="entry name" value="Resolv_N"/>
</dbReference>
<dbReference type="Gene3D" id="3.90.1750.20">
    <property type="entry name" value="Putative Large Serine Recombinase, Chain B, Domain 2"/>
    <property type="match status" value="1"/>
</dbReference>
<feature type="domain" description="Recombinase" evidence="2">
    <location>
        <begin position="157"/>
        <end position="267"/>
    </location>
</feature>
<dbReference type="EMBL" id="NUHO01000036">
    <property type="protein sequence ID" value="PGM94515.1"/>
    <property type="molecule type" value="Genomic_DNA"/>
</dbReference>
<evidence type="ECO:0000259" key="2">
    <source>
        <dbReference type="PROSITE" id="PS51737"/>
    </source>
</evidence>
<dbReference type="Pfam" id="PF07508">
    <property type="entry name" value="Recombinase"/>
    <property type="match status" value="1"/>
</dbReference>
<gene>
    <name evidence="3" type="ORF">CN958_10645</name>
</gene>
<dbReference type="SMART" id="SM00857">
    <property type="entry name" value="Resolvase"/>
    <property type="match status" value="1"/>
</dbReference>
<organism evidence="3 4">
    <name type="scientific">Bacillus cereus</name>
    <dbReference type="NCBI Taxonomy" id="1396"/>
    <lineage>
        <taxon>Bacteria</taxon>
        <taxon>Bacillati</taxon>
        <taxon>Bacillota</taxon>
        <taxon>Bacilli</taxon>
        <taxon>Bacillales</taxon>
        <taxon>Bacillaceae</taxon>
        <taxon>Bacillus</taxon>
        <taxon>Bacillus cereus group</taxon>
    </lineage>
</organism>
<evidence type="ECO:0000313" key="3">
    <source>
        <dbReference type="EMBL" id="PGM94515.1"/>
    </source>
</evidence>
<dbReference type="Pfam" id="PF13408">
    <property type="entry name" value="Zn_ribbon_recom"/>
    <property type="match status" value="1"/>
</dbReference>
<dbReference type="Proteomes" id="UP000222054">
    <property type="component" value="Unassembled WGS sequence"/>
</dbReference>
<dbReference type="InterPro" id="IPR025827">
    <property type="entry name" value="Zn_ribbon_recom_dom"/>
</dbReference>
<dbReference type="Pfam" id="PF00239">
    <property type="entry name" value="Resolvase"/>
    <property type="match status" value="1"/>
</dbReference>
<dbReference type="AlphaFoldDB" id="A0A2B9E109"/>
<accession>A0A2B9E109</accession>
<evidence type="ECO:0008006" key="5">
    <source>
        <dbReference type="Google" id="ProtNLM"/>
    </source>
</evidence>
<evidence type="ECO:0000313" key="4">
    <source>
        <dbReference type="Proteomes" id="UP000222054"/>
    </source>
</evidence>
<reference evidence="3 4" key="1">
    <citation type="submission" date="2017-09" db="EMBL/GenBank/DDBJ databases">
        <title>Large-scale bioinformatics analysis of Bacillus genomes uncovers conserved roles of natural products in bacterial physiology.</title>
        <authorList>
            <consortium name="Agbiome Team Llc"/>
            <person name="Bleich R.M."/>
            <person name="Grubbs K.J."/>
            <person name="Santa Maria K.C."/>
            <person name="Allen S.E."/>
            <person name="Farag S."/>
            <person name="Shank E.A."/>
            <person name="Bowers A."/>
        </authorList>
    </citation>
    <scope>NUCLEOTIDE SEQUENCE [LARGE SCALE GENOMIC DNA]</scope>
    <source>
        <strain evidence="3 4">AFS053130</strain>
    </source>
</reference>
<feature type="domain" description="Resolvase/invertase-type recombinase catalytic" evidence="1">
    <location>
        <begin position="2"/>
        <end position="149"/>
    </location>
</feature>
<proteinExistence type="predicted"/>
<dbReference type="InterPro" id="IPR036162">
    <property type="entry name" value="Resolvase-like_N_sf"/>
</dbReference>
<dbReference type="GO" id="GO:0003677">
    <property type="term" value="F:DNA binding"/>
    <property type="evidence" value="ECO:0007669"/>
    <property type="project" value="InterPro"/>
</dbReference>
<dbReference type="SUPFAM" id="SSF53041">
    <property type="entry name" value="Resolvase-like"/>
    <property type="match status" value="1"/>
</dbReference>
<dbReference type="CDD" id="cd00338">
    <property type="entry name" value="Ser_Recombinase"/>
    <property type="match status" value="1"/>
</dbReference>
<dbReference type="PROSITE" id="PS51737">
    <property type="entry name" value="RECOMBINASE_DNA_BIND"/>
    <property type="match status" value="1"/>
</dbReference>
<dbReference type="RefSeq" id="WP_098776831.1">
    <property type="nucleotide sequence ID" value="NZ_NUHO01000036.1"/>
</dbReference>
<comment type="caution">
    <text evidence="3">The sequence shown here is derived from an EMBL/GenBank/DDBJ whole genome shotgun (WGS) entry which is preliminary data.</text>
</comment>
<dbReference type="GO" id="GO:0000150">
    <property type="term" value="F:DNA strand exchange activity"/>
    <property type="evidence" value="ECO:0007669"/>
    <property type="project" value="InterPro"/>
</dbReference>
<dbReference type="InterPro" id="IPR011109">
    <property type="entry name" value="DNA_bind_recombinase_dom"/>
</dbReference>
<dbReference type="InterPro" id="IPR038109">
    <property type="entry name" value="DNA_bind_recomb_sf"/>
</dbReference>
<dbReference type="PROSITE" id="PS51736">
    <property type="entry name" value="RECOMBINASES_3"/>
    <property type="match status" value="1"/>
</dbReference>
<protein>
    <recommendedName>
        <fullName evidence="5">Recombinase family protein</fullName>
    </recommendedName>
</protein>
<evidence type="ECO:0000259" key="1">
    <source>
        <dbReference type="PROSITE" id="PS51736"/>
    </source>
</evidence>
<dbReference type="PANTHER" id="PTHR30461:SF23">
    <property type="entry name" value="DNA RECOMBINASE-RELATED"/>
    <property type="match status" value="1"/>
</dbReference>
<name>A0A2B9E109_BACCE</name>
<dbReference type="Gene3D" id="3.40.50.1390">
    <property type="entry name" value="Resolvase, N-terminal catalytic domain"/>
    <property type="match status" value="1"/>
</dbReference>
<dbReference type="PANTHER" id="PTHR30461">
    <property type="entry name" value="DNA-INVERTASE FROM LAMBDOID PROPHAGE"/>
    <property type="match status" value="1"/>
</dbReference>